<evidence type="ECO:0000313" key="5">
    <source>
        <dbReference type="Proteomes" id="UP001149165"/>
    </source>
</evidence>
<sequence>MGSHDSQSGRLNTVDDLIRKLADEESQDAPPILAFPTPSHIRSNEKYEFFKAKDLDRLAEGVAAIYLQSQLQPAWRDRKEVSVIAILGKSTLEYFASLLGLCRLGYAVLLLSPRLATEAAVSLLDCTKCSTLVYMREFETVAERIQKRRALKVIQTPERDVFDGDLTAGIDWRSEPDAGASNRTAFIMHSSGSTGLPKPIFQTHRACLENFENGNNLRSFLTAPLYHTFGFATVFRTISKGGILYMYDHNLPLASNHLLEALHTVRPESFFGVPYALKLLAETQDGIDALAQCGSVIVAGSSCPDELGDRLVTNGVHLTVTFGATECGQVATSRRPKGDPSWNYLRFYPNVKPFVYMRPTADQLHELVILDGLRSKVVSNSDDPPNSFHSRDLFAPHPQIPDAWKYVGRMDDRITLVNGEKVLPLPIEGRIRDHPLVTEAVVFGVQRDFPGLLVFKNSEAQSLTDMDFLDHIWPAVEDANSRAEGFSQISKQAIIPVTSGITYPQTDKGTIIRAKVYMVFEKDINDMYERLQQTTCGVETPDLPSLEKELLAICKEDLGLNIENLNDDLFNAGMDSLKAARLSNTIRKRFYIESEEKRKGLGADTVYRNVTISRLARYVKDADSEHVVESTGLDLMTRLIQKCSSFSSVAPDLPTRAPSSLPDNSIVLLTGVTGSLGCHILNTLLNYVSTKKVICIVRVGNSDNHVGLDVARNRVLESLRAREIDVGPDALSKITAIPGDLGHANFGKTLHKHKEMLKSTTTIIHAAWPVDFNWTLESFVPQLSSLQELVNLSLEVCQPPARMLFCSSISTALSTPAPSTIPESLISQMQYAQSTGYAQSKLCAEYILNNAAIQTGADTIVARIGQIVADTQAHIWNANEAIPLMVRSVNAIQILPDQKEEQCRWLPVDECAQTICELIQTSAASEIDSTQGAQFFNVLHPRAFSWTNEFLPALRQAGFIFDIAPVSEWLTHLEKSDPDPQKNPSRKLLGFWKSRWGSGTNRVERDIQFDTTKAQRGSNTLAHCPSVLSSGHLLRVAERWHREWSVA</sequence>
<dbReference type="InterPro" id="IPR051414">
    <property type="entry name" value="Adenylate-forming_Reductase"/>
</dbReference>
<dbReference type="EMBL" id="JAPQKH010000006">
    <property type="protein sequence ID" value="KAJ5093763.1"/>
    <property type="molecule type" value="Genomic_DNA"/>
</dbReference>
<accession>A0A9W9K5D9</accession>
<protein>
    <recommendedName>
        <fullName evidence="3">Carrier domain-containing protein</fullName>
    </recommendedName>
</protein>
<evidence type="ECO:0000256" key="2">
    <source>
        <dbReference type="ARBA" id="ARBA00022553"/>
    </source>
</evidence>
<dbReference type="PANTHER" id="PTHR43439:SF2">
    <property type="entry name" value="ENZYME, PUTATIVE (JCVI)-RELATED"/>
    <property type="match status" value="1"/>
</dbReference>
<dbReference type="Pfam" id="PF00501">
    <property type="entry name" value="AMP-binding"/>
    <property type="match status" value="1"/>
</dbReference>
<dbReference type="InterPro" id="IPR020845">
    <property type="entry name" value="AMP-binding_CS"/>
</dbReference>
<dbReference type="InterPro" id="IPR000873">
    <property type="entry name" value="AMP-dep_synth/lig_dom"/>
</dbReference>
<dbReference type="Pfam" id="PF07993">
    <property type="entry name" value="NAD_binding_4"/>
    <property type="match status" value="1"/>
</dbReference>
<dbReference type="PROSITE" id="PS00455">
    <property type="entry name" value="AMP_BINDING"/>
    <property type="match status" value="1"/>
</dbReference>
<dbReference type="InterPro" id="IPR042099">
    <property type="entry name" value="ANL_N_sf"/>
</dbReference>
<comment type="caution">
    <text evidence="4">The sequence shown here is derived from an EMBL/GenBank/DDBJ whole genome shotgun (WGS) entry which is preliminary data.</text>
</comment>
<dbReference type="OrthoDB" id="429813at2759"/>
<reference evidence="4" key="1">
    <citation type="submission" date="2022-11" db="EMBL/GenBank/DDBJ databases">
        <authorList>
            <person name="Petersen C."/>
        </authorList>
    </citation>
    <scope>NUCLEOTIDE SEQUENCE</scope>
    <source>
        <strain evidence="4">IBT 30069</strain>
    </source>
</reference>
<reference evidence="4" key="2">
    <citation type="journal article" date="2023" name="IMA Fungus">
        <title>Comparative genomic study of the Penicillium genus elucidates a diverse pangenome and 15 lateral gene transfer events.</title>
        <authorList>
            <person name="Petersen C."/>
            <person name="Sorensen T."/>
            <person name="Nielsen M.R."/>
            <person name="Sondergaard T.E."/>
            <person name="Sorensen J.L."/>
            <person name="Fitzpatrick D.A."/>
            <person name="Frisvad J.C."/>
            <person name="Nielsen K.L."/>
        </authorList>
    </citation>
    <scope>NUCLEOTIDE SEQUENCE</scope>
    <source>
        <strain evidence="4">IBT 30069</strain>
    </source>
</reference>
<dbReference type="SUPFAM" id="SSF47336">
    <property type="entry name" value="ACP-like"/>
    <property type="match status" value="1"/>
</dbReference>
<evidence type="ECO:0000256" key="1">
    <source>
        <dbReference type="ARBA" id="ARBA00022450"/>
    </source>
</evidence>
<evidence type="ECO:0000259" key="3">
    <source>
        <dbReference type="PROSITE" id="PS50075"/>
    </source>
</evidence>
<dbReference type="PANTHER" id="PTHR43439">
    <property type="entry name" value="PHENYLACETATE-COENZYME A LIGASE"/>
    <property type="match status" value="1"/>
</dbReference>
<gene>
    <name evidence="4" type="ORF">N7456_009624</name>
</gene>
<evidence type="ECO:0000313" key="4">
    <source>
        <dbReference type="EMBL" id="KAJ5093763.1"/>
    </source>
</evidence>
<dbReference type="Pfam" id="PF00550">
    <property type="entry name" value="PP-binding"/>
    <property type="match status" value="1"/>
</dbReference>
<dbReference type="InterPro" id="IPR036736">
    <property type="entry name" value="ACP-like_sf"/>
</dbReference>
<dbReference type="InterPro" id="IPR009081">
    <property type="entry name" value="PP-bd_ACP"/>
</dbReference>
<dbReference type="GO" id="GO:0044550">
    <property type="term" value="P:secondary metabolite biosynthetic process"/>
    <property type="evidence" value="ECO:0007669"/>
    <property type="project" value="UniProtKB-ARBA"/>
</dbReference>
<dbReference type="Gene3D" id="1.10.1200.10">
    <property type="entry name" value="ACP-like"/>
    <property type="match status" value="1"/>
</dbReference>
<keyword evidence="2" id="KW-0597">Phosphoprotein</keyword>
<keyword evidence="1" id="KW-0596">Phosphopantetheine</keyword>
<dbReference type="SUPFAM" id="SSF51735">
    <property type="entry name" value="NAD(P)-binding Rossmann-fold domains"/>
    <property type="match status" value="1"/>
</dbReference>
<dbReference type="Gene3D" id="3.40.50.12780">
    <property type="entry name" value="N-terminal domain of ligase-like"/>
    <property type="match status" value="1"/>
</dbReference>
<keyword evidence="5" id="KW-1185">Reference proteome</keyword>
<dbReference type="SUPFAM" id="SSF56801">
    <property type="entry name" value="Acetyl-CoA synthetase-like"/>
    <property type="match status" value="1"/>
</dbReference>
<dbReference type="Pfam" id="PF23562">
    <property type="entry name" value="AMP-binding_C_3"/>
    <property type="match status" value="1"/>
</dbReference>
<organism evidence="4 5">
    <name type="scientific">Penicillium angulare</name>
    <dbReference type="NCBI Taxonomy" id="116970"/>
    <lineage>
        <taxon>Eukaryota</taxon>
        <taxon>Fungi</taxon>
        <taxon>Dikarya</taxon>
        <taxon>Ascomycota</taxon>
        <taxon>Pezizomycotina</taxon>
        <taxon>Eurotiomycetes</taxon>
        <taxon>Eurotiomycetidae</taxon>
        <taxon>Eurotiales</taxon>
        <taxon>Aspergillaceae</taxon>
        <taxon>Penicillium</taxon>
    </lineage>
</organism>
<feature type="domain" description="Carrier" evidence="3">
    <location>
        <begin position="541"/>
        <end position="623"/>
    </location>
</feature>
<dbReference type="PROSITE" id="PS50075">
    <property type="entry name" value="CARRIER"/>
    <property type="match status" value="1"/>
</dbReference>
<dbReference type="Gene3D" id="3.40.50.720">
    <property type="entry name" value="NAD(P)-binding Rossmann-like Domain"/>
    <property type="match status" value="1"/>
</dbReference>
<dbReference type="InterPro" id="IPR036291">
    <property type="entry name" value="NAD(P)-bd_dom_sf"/>
</dbReference>
<name>A0A9W9K5D9_9EURO</name>
<dbReference type="InterPro" id="IPR013120">
    <property type="entry name" value="FAR_NAD-bd"/>
</dbReference>
<proteinExistence type="predicted"/>
<dbReference type="AlphaFoldDB" id="A0A9W9K5D9"/>
<dbReference type="Proteomes" id="UP001149165">
    <property type="component" value="Unassembled WGS sequence"/>
</dbReference>